<evidence type="ECO:0000313" key="2">
    <source>
        <dbReference type="Proteomes" id="UP000814243"/>
    </source>
</evidence>
<dbReference type="InterPro" id="IPR016024">
    <property type="entry name" value="ARM-type_fold"/>
</dbReference>
<dbReference type="AlphaFoldDB" id="A0A922SHC2"/>
<dbReference type="Proteomes" id="UP000814243">
    <property type="component" value="Unassembled WGS sequence"/>
</dbReference>
<dbReference type="PANTHER" id="PTHR15599:SF1">
    <property type="entry name" value="RADIAL SPOKE HEAD 14 HOMOLOG"/>
    <property type="match status" value="1"/>
</dbReference>
<comment type="caution">
    <text evidence="1">The sequence shown here is derived from an EMBL/GenBank/DDBJ whole genome shotgun (WGS) entry which is preliminary data.</text>
</comment>
<proteinExistence type="predicted"/>
<dbReference type="Gene3D" id="1.25.10.10">
    <property type="entry name" value="Leucine-rich Repeat Variant"/>
    <property type="match status" value="2"/>
</dbReference>
<dbReference type="EMBL" id="JACEFF010000400">
    <property type="protein sequence ID" value="KAH9638402.1"/>
    <property type="molecule type" value="Genomic_DNA"/>
</dbReference>
<gene>
    <name evidence="1" type="ORF">HF086_004204</name>
</gene>
<dbReference type="PANTHER" id="PTHR15599">
    <property type="entry name" value="RTDR1"/>
    <property type="match status" value="1"/>
</dbReference>
<evidence type="ECO:0000313" key="1">
    <source>
        <dbReference type="EMBL" id="KAH9638402.1"/>
    </source>
</evidence>
<name>A0A922SHC2_SPOEX</name>
<dbReference type="SUPFAM" id="SSF48371">
    <property type="entry name" value="ARM repeat"/>
    <property type="match status" value="1"/>
</dbReference>
<sequence length="411" mass="47573">MFNPSMNSYLQLECPINPRLLNKAVRRAMRKRIYDAEVGYGGVLPRAHKLESTQPFLSAPNVDVTVAQLGHGRQGLKLLIHDLSSNKNLTRQRAIHTLLDQVVCPEKAYYLMEKDVVYKLTGLMTDKEPIIREKVAIIFSLLGNHKIGRKEILSRPVFIDNIISMIMEDRKEIRYAASLCLKTLTRDRCAYWDPVKPLKMNAFQVLKRLLLFNRNRVVQAAMDCLAVLCRHEIGKKLADSYDLNKLLLYYLYIQNVPVVRATLGLLQYTTITTRSKWRAKEFAQRLIRHLTRLTYCQTQPLIQLRAMQVLINLCDNADMRVEVKEKWNVFKELVRKVDICPDEQFVNTTEYTTFTEKTGLNYETMCIEPVDIITDEYGSDAEIGDASSYIDRIHRMMHNLEKAMNANSYTA</sequence>
<accession>A0A922SHC2</accession>
<dbReference type="InterPro" id="IPR042856">
    <property type="entry name" value="RSP14"/>
</dbReference>
<dbReference type="InterPro" id="IPR011989">
    <property type="entry name" value="ARM-like"/>
</dbReference>
<reference evidence="1" key="1">
    <citation type="journal article" date="2021" name="G3 (Bethesda)">
        <title>Genome and transcriptome analysis of the beet armyworm Spodoptera exigua reveals targets for pest control. .</title>
        <authorList>
            <person name="Simon S."/>
            <person name="Breeschoten T."/>
            <person name="Jansen H.J."/>
            <person name="Dirks R.P."/>
            <person name="Schranz M.E."/>
            <person name="Ros V.I.D."/>
        </authorList>
    </citation>
    <scope>NUCLEOTIDE SEQUENCE</scope>
    <source>
        <strain evidence="1">TB_SE_WUR_2020</strain>
    </source>
</reference>
<protein>
    <submittedName>
        <fullName evidence="1">Uncharacterized protein</fullName>
    </submittedName>
</protein>
<organism evidence="1 2">
    <name type="scientific">Spodoptera exigua</name>
    <name type="common">Beet armyworm</name>
    <name type="synonym">Noctua fulgens</name>
    <dbReference type="NCBI Taxonomy" id="7107"/>
    <lineage>
        <taxon>Eukaryota</taxon>
        <taxon>Metazoa</taxon>
        <taxon>Ecdysozoa</taxon>
        <taxon>Arthropoda</taxon>
        <taxon>Hexapoda</taxon>
        <taxon>Insecta</taxon>
        <taxon>Pterygota</taxon>
        <taxon>Neoptera</taxon>
        <taxon>Endopterygota</taxon>
        <taxon>Lepidoptera</taxon>
        <taxon>Glossata</taxon>
        <taxon>Ditrysia</taxon>
        <taxon>Noctuoidea</taxon>
        <taxon>Noctuidae</taxon>
        <taxon>Amphipyrinae</taxon>
        <taxon>Spodoptera</taxon>
    </lineage>
</organism>